<feature type="non-terminal residue" evidence="4">
    <location>
        <position position="1"/>
    </location>
</feature>
<gene>
    <name evidence="4" type="ORF">S03H2_42037</name>
</gene>
<dbReference type="InterPro" id="IPR003439">
    <property type="entry name" value="ABC_transporter-like_ATP-bd"/>
</dbReference>
<evidence type="ECO:0000256" key="2">
    <source>
        <dbReference type="ARBA" id="ARBA00022840"/>
    </source>
</evidence>
<keyword evidence="1" id="KW-0547">Nucleotide-binding</keyword>
<comment type="caution">
    <text evidence="4">The sequence shown here is derived from an EMBL/GenBank/DDBJ whole genome shotgun (WGS) entry which is preliminary data.</text>
</comment>
<proteinExistence type="predicted"/>
<accession>X1HYH8</accession>
<sequence>KGKVVTTFPTTETDKPTLARLMVGREVIFRLEKKRMERRDKILEVNDLYALNERRLPAIRKMSFELFGGEILGVAGVSGNGQHELSEVLTGLRKPTKGKVFLKKKEVTNCSAREMNDLNVAHIPAERMRMGIVPALSIRENLILKKYRCSPFCHREFLDKKEIEENANRAMSNYRIAAPSCETPAKLLSGGNIQKVILARELSENPCLIVAVHPTYGLDIGATEHVRQVLLAQRERGAATLLISEDLEEIMTMSDRILVLFNGEVMGILDAE</sequence>
<dbReference type="InterPro" id="IPR050107">
    <property type="entry name" value="ABC_carbohydrate_import_ATPase"/>
</dbReference>
<dbReference type="InterPro" id="IPR017871">
    <property type="entry name" value="ABC_transporter-like_CS"/>
</dbReference>
<dbReference type="PANTHER" id="PTHR43790">
    <property type="entry name" value="CARBOHYDRATE TRANSPORT ATP-BINDING PROTEIN MG119-RELATED"/>
    <property type="match status" value="1"/>
</dbReference>
<dbReference type="GO" id="GO:0005524">
    <property type="term" value="F:ATP binding"/>
    <property type="evidence" value="ECO:0007669"/>
    <property type="project" value="UniProtKB-KW"/>
</dbReference>
<evidence type="ECO:0000259" key="3">
    <source>
        <dbReference type="PROSITE" id="PS50893"/>
    </source>
</evidence>
<evidence type="ECO:0000256" key="1">
    <source>
        <dbReference type="ARBA" id="ARBA00022741"/>
    </source>
</evidence>
<dbReference type="AlphaFoldDB" id="X1HYH8"/>
<reference evidence="4" key="1">
    <citation type="journal article" date="2014" name="Front. Microbiol.">
        <title>High frequency of phylogenetically diverse reductive dehalogenase-homologous genes in deep subseafloor sedimentary metagenomes.</title>
        <authorList>
            <person name="Kawai M."/>
            <person name="Futagami T."/>
            <person name="Toyoda A."/>
            <person name="Takaki Y."/>
            <person name="Nishi S."/>
            <person name="Hori S."/>
            <person name="Arai W."/>
            <person name="Tsubouchi T."/>
            <person name="Morono Y."/>
            <person name="Uchiyama I."/>
            <person name="Ito T."/>
            <person name="Fujiyama A."/>
            <person name="Inagaki F."/>
            <person name="Takami H."/>
        </authorList>
    </citation>
    <scope>NUCLEOTIDE SEQUENCE</scope>
    <source>
        <strain evidence="4">Expedition CK06-06</strain>
    </source>
</reference>
<protein>
    <recommendedName>
        <fullName evidence="3">ABC transporter domain-containing protein</fullName>
    </recommendedName>
</protein>
<dbReference type="PROSITE" id="PS50893">
    <property type="entry name" value="ABC_TRANSPORTER_2"/>
    <property type="match status" value="1"/>
</dbReference>
<dbReference type="SUPFAM" id="SSF52540">
    <property type="entry name" value="P-loop containing nucleoside triphosphate hydrolases"/>
    <property type="match status" value="1"/>
</dbReference>
<dbReference type="Pfam" id="PF00005">
    <property type="entry name" value="ABC_tran"/>
    <property type="match status" value="1"/>
</dbReference>
<dbReference type="GO" id="GO:0016887">
    <property type="term" value="F:ATP hydrolysis activity"/>
    <property type="evidence" value="ECO:0007669"/>
    <property type="project" value="InterPro"/>
</dbReference>
<keyword evidence="2" id="KW-0067">ATP-binding</keyword>
<evidence type="ECO:0000313" key="4">
    <source>
        <dbReference type="EMBL" id="GAH74482.1"/>
    </source>
</evidence>
<organism evidence="4">
    <name type="scientific">marine sediment metagenome</name>
    <dbReference type="NCBI Taxonomy" id="412755"/>
    <lineage>
        <taxon>unclassified sequences</taxon>
        <taxon>metagenomes</taxon>
        <taxon>ecological metagenomes</taxon>
    </lineage>
</organism>
<feature type="domain" description="ABC transporter" evidence="3">
    <location>
        <begin position="43"/>
        <end position="271"/>
    </location>
</feature>
<dbReference type="PROSITE" id="PS00211">
    <property type="entry name" value="ABC_TRANSPORTER_1"/>
    <property type="match status" value="1"/>
</dbReference>
<dbReference type="CDD" id="cd03215">
    <property type="entry name" value="ABC_Carb_Monos_II"/>
    <property type="match status" value="1"/>
</dbReference>
<dbReference type="Gene3D" id="3.40.50.300">
    <property type="entry name" value="P-loop containing nucleotide triphosphate hydrolases"/>
    <property type="match status" value="1"/>
</dbReference>
<feature type="non-terminal residue" evidence="4">
    <location>
        <position position="272"/>
    </location>
</feature>
<name>X1HYH8_9ZZZZ</name>
<dbReference type="InterPro" id="IPR027417">
    <property type="entry name" value="P-loop_NTPase"/>
</dbReference>
<dbReference type="EMBL" id="BARU01026142">
    <property type="protein sequence ID" value="GAH74482.1"/>
    <property type="molecule type" value="Genomic_DNA"/>
</dbReference>
<dbReference type="PANTHER" id="PTHR43790:SF4">
    <property type="entry name" value="GUANOSINE IMPORT ATP-BINDING PROTEIN NUPO"/>
    <property type="match status" value="1"/>
</dbReference>